<dbReference type="AlphaFoldDB" id="A0A9P6ACZ3"/>
<accession>A0A9P6ACZ3</accession>
<dbReference type="EMBL" id="MU129353">
    <property type="protein sequence ID" value="KAF9503464.1"/>
    <property type="molecule type" value="Genomic_DNA"/>
</dbReference>
<dbReference type="Proteomes" id="UP000886523">
    <property type="component" value="Unassembled WGS sequence"/>
</dbReference>
<gene>
    <name evidence="1" type="ORF">BS47DRAFT_1402384</name>
</gene>
<comment type="caution">
    <text evidence="1">The sequence shown here is derived from an EMBL/GenBank/DDBJ whole genome shotgun (WGS) entry which is preliminary data.</text>
</comment>
<keyword evidence="2" id="KW-1185">Reference proteome</keyword>
<proteinExistence type="predicted"/>
<name>A0A9P6ACZ3_9AGAM</name>
<organism evidence="1 2">
    <name type="scientific">Hydnum rufescens UP504</name>
    <dbReference type="NCBI Taxonomy" id="1448309"/>
    <lineage>
        <taxon>Eukaryota</taxon>
        <taxon>Fungi</taxon>
        <taxon>Dikarya</taxon>
        <taxon>Basidiomycota</taxon>
        <taxon>Agaricomycotina</taxon>
        <taxon>Agaricomycetes</taxon>
        <taxon>Cantharellales</taxon>
        <taxon>Hydnaceae</taxon>
        <taxon>Hydnum</taxon>
    </lineage>
</organism>
<reference evidence="1" key="1">
    <citation type="journal article" date="2020" name="Nat. Commun.">
        <title>Large-scale genome sequencing of mycorrhizal fungi provides insights into the early evolution of symbiotic traits.</title>
        <authorList>
            <person name="Miyauchi S."/>
            <person name="Kiss E."/>
            <person name="Kuo A."/>
            <person name="Drula E."/>
            <person name="Kohler A."/>
            <person name="Sanchez-Garcia M."/>
            <person name="Morin E."/>
            <person name="Andreopoulos B."/>
            <person name="Barry K.W."/>
            <person name="Bonito G."/>
            <person name="Buee M."/>
            <person name="Carver A."/>
            <person name="Chen C."/>
            <person name="Cichocki N."/>
            <person name="Clum A."/>
            <person name="Culley D."/>
            <person name="Crous P.W."/>
            <person name="Fauchery L."/>
            <person name="Girlanda M."/>
            <person name="Hayes R.D."/>
            <person name="Keri Z."/>
            <person name="LaButti K."/>
            <person name="Lipzen A."/>
            <person name="Lombard V."/>
            <person name="Magnuson J."/>
            <person name="Maillard F."/>
            <person name="Murat C."/>
            <person name="Nolan M."/>
            <person name="Ohm R.A."/>
            <person name="Pangilinan J."/>
            <person name="Pereira M.F."/>
            <person name="Perotto S."/>
            <person name="Peter M."/>
            <person name="Pfister S."/>
            <person name="Riley R."/>
            <person name="Sitrit Y."/>
            <person name="Stielow J.B."/>
            <person name="Szollosi G."/>
            <person name="Zifcakova L."/>
            <person name="Stursova M."/>
            <person name="Spatafora J.W."/>
            <person name="Tedersoo L."/>
            <person name="Vaario L.M."/>
            <person name="Yamada A."/>
            <person name="Yan M."/>
            <person name="Wang P."/>
            <person name="Xu J."/>
            <person name="Bruns T."/>
            <person name="Baldrian P."/>
            <person name="Vilgalys R."/>
            <person name="Dunand C."/>
            <person name="Henrissat B."/>
            <person name="Grigoriev I.V."/>
            <person name="Hibbett D."/>
            <person name="Nagy L.G."/>
            <person name="Martin F.M."/>
        </authorList>
    </citation>
    <scope>NUCLEOTIDE SEQUENCE</scope>
    <source>
        <strain evidence="1">UP504</strain>
    </source>
</reference>
<sequence length="168" mass="18199">MVKHPLSLPSIFNPFITPKDGDAPPIATFNPFVTPKDGVSAPLAHMHPGDDDAICADPFGLGSLHIRTSSGAASFDLSLFSPATVNNYNSVNAYHAHQHSLSSSSSSVPAPPTFSIIHLWRSGIHIPQRTICRHLRQIDLDPLGQLLLHRRGPKGSLDPSQTHEWGLH</sequence>
<evidence type="ECO:0000313" key="1">
    <source>
        <dbReference type="EMBL" id="KAF9503464.1"/>
    </source>
</evidence>
<protein>
    <submittedName>
        <fullName evidence="1">Uncharacterized protein</fullName>
    </submittedName>
</protein>
<evidence type="ECO:0000313" key="2">
    <source>
        <dbReference type="Proteomes" id="UP000886523"/>
    </source>
</evidence>